<accession>A0ABQ4T2G0</accession>
<dbReference type="SUPFAM" id="SSF53686">
    <property type="entry name" value="Tryptophan synthase beta subunit-like PLP-dependent enzymes"/>
    <property type="match status" value="1"/>
</dbReference>
<feature type="region of interest" description="Disordered" evidence="5">
    <location>
        <begin position="1"/>
        <end position="22"/>
    </location>
</feature>
<keyword evidence="8" id="KW-1185">Reference proteome</keyword>
<dbReference type="Proteomes" id="UP001055156">
    <property type="component" value="Unassembled WGS sequence"/>
</dbReference>
<dbReference type="PANTHER" id="PTHR48078:SF9">
    <property type="entry name" value="D-SERINE DEHYDRATASE"/>
    <property type="match status" value="1"/>
</dbReference>
<evidence type="ECO:0000256" key="5">
    <source>
        <dbReference type="SAM" id="MobiDB-lite"/>
    </source>
</evidence>
<comment type="cofactor">
    <cofactor evidence="1 4">
        <name>pyridoxal 5'-phosphate</name>
        <dbReference type="ChEBI" id="CHEBI:597326"/>
    </cofactor>
</comment>
<feature type="domain" description="Tryptophan synthase beta chain-like PALP" evidence="6">
    <location>
        <begin position="81"/>
        <end position="406"/>
    </location>
</feature>
<organism evidence="7 8">
    <name type="scientific">Methylobacterium organophilum</name>
    <dbReference type="NCBI Taxonomy" id="410"/>
    <lineage>
        <taxon>Bacteria</taxon>
        <taxon>Pseudomonadati</taxon>
        <taxon>Pseudomonadota</taxon>
        <taxon>Alphaproteobacteria</taxon>
        <taxon>Hyphomicrobiales</taxon>
        <taxon>Methylobacteriaceae</taxon>
        <taxon>Methylobacterium</taxon>
    </lineage>
</organism>
<proteinExistence type="inferred from homology"/>
<dbReference type="EC" id="4.3.1.18" evidence="4"/>
<evidence type="ECO:0000313" key="8">
    <source>
        <dbReference type="Proteomes" id="UP001055156"/>
    </source>
</evidence>
<protein>
    <recommendedName>
        <fullName evidence="4">Probable D-serine dehydratase</fullName>
        <ecNumber evidence="4">4.3.1.18</ecNumber>
    </recommendedName>
    <alternativeName>
        <fullName evidence="4">D-serine deaminase</fullName>
        <shortName evidence="4">DSD</shortName>
    </alternativeName>
</protein>
<dbReference type="EMBL" id="BPQV01000002">
    <property type="protein sequence ID" value="GJE25803.1"/>
    <property type="molecule type" value="Genomic_DNA"/>
</dbReference>
<gene>
    <name evidence="4 7" type="primary">dsdA</name>
    <name evidence="7" type="ORF">LKMONMHP_0643</name>
</gene>
<dbReference type="NCBIfam" id="NF002823">
    <property type="entry name" value="PRK02991.1"/>
    <property type="match status" value="1"/>
</dbReference>
<reference evidence="7" key="1">
    <citation type="journal article" date="2021" name="Front. Microbiol.">
        <title>Comprehensive Comparative Genomics and Phenotyping of Methylobacterium Species.</title>
        <authorList>
            <person name="Alessa O."/>
            <person name="Ogura Y."/>
            <person name="Fujitani Y."/>
            <person name="Takami H."/>
            <person name="Hayashi T."/>
            <person name="Sahin N."/>
            <person name="Tani A."/>
        </authorList>
    </citation>
    <scope>NUCLEOTIDE SEQUENCE</scope>
    <source>
        <strain evidence="7">NBRC 15689</strain>
    </source>
</reference>
<evidence type="ECO:0000313" key="7">
    <source>
        <dbReference type="EMBL" id="GJE25803.1"/>
    </source>
</evidence>
<dbReference type="InterPro" id="IPR001926">
    <property type="entry name" value="TrpB-like_PALP"/>
</dbReference>
<keyword evidence="2 4" id="KW-0663">Pyridoxal phosphate</keyword>
<feature type="modified residue" description="N6-(pyridoxal phosphate)lysine" evidence="4">
    <location>
        <position position="118"/>
    </location>
</feature>
<feature type="compositionally biased region" description="Pro residues" evidence="5">
    <location>
        <begin position="1"/>
        <end position="21"/>
    </location>
</feature>
<evidence type="ECO:0000256" key="4">
    <source>
        <dbReference type="HAMAP-Rule" id="MF_01030"/>
    </source>
</evidence>
<sequence length="433" mass="44849">MTLPPMPAAGPEPRPPGPAVPAPVLRAEPTVWFNPRRGEAAAILPGLALAEVDMRSAQARWRRFDPLLARLFDGLEDGRIDSPLIPLPPETARSILHGAPGAVWVKADHDLPVTGCIKARGGVYEVLAHAEALAGTAGLLRPGLSYADFATEPFRALFAGHTIAVGSTGNLGFSVGVMGRALGFAVEVHMSHDAKDWKKRRLRALGARVVEHPGDYGLAVATARAAFRGRSDAHFVDDEDSVDLFLGYAAAALDLQKQLAAAGIVVDAAHPLFVYLPCGVGGAPGGVAFGLKLLFGDAVRPVFVEPVAAPCMLVQLASGLDRPVSVYDVGLDNRTAADGLAVASASLLVARTVGGLIEAVVTVTDDALFGWLKALWTGAGLRLEPSAAAGFAAAGRFVAAAGAPDPARATHVIWTTGGAHLPEAEFEAALARG</sequence>
<evidence type="ECO:0000259" key="6">
    <source>
        <dbReference type="Pfam" id="PF00291"/>
    </source>
</evidence>
<evidence type="ECO:0000256" key="1">
    <source>
        <dbReference type="ARBA" id="ARBA00001933"/>
    </source>
</evidence>
<dbReference type="Gene3D" id="3.40.50.1100">
    <property type="match status" value="2"/>
</dbReference>
<dbReference type="HAMAP" id="MF_01030">
    <property type="entry name" value="D_Ser_dehydrat"/>
    <property type="match status" value="1"/>
</dbReference>
<keyword evidence="3 4" id="KW-0456">Lyase</keyword>
<dbReference type="InterPro" id="IPR036052">
    <property type="entry name" value="TrpB-like_PALP_sf"/>
</dbReference>
<dbReference type="NCBIfam" id="TIGR02035">
    <property type="entry name" value="D_Ser_am_lyase"/>
    <property type="match status" value="1"/>
</dbReference>
<dbReference type="InterPro" id="IPR050147">
    <property type="entry name" value="Ser/Thr_Dehydratase"/>
</dbReference>
<comment type="similarity">
    <text evidence="4">Belongs to the serine/threonine dehydratase family. DsdA subfamily.</text>
</comment>
<evidence type="ECO:0000256" key="3">
    <source>
        <dbReference type="ARBA" id="ARBA00023239"/>
    </source>
</evidence>
<dbReference type="InterPro" id="IPR011780">
    <property type="entry name" value="D_Ser_am_lyase"/>
</dbReference>
<comment type="catalytic activity">
    <reaction evidence="4">
        <text>D-serine = pyruvate + NH4(+)</text>
        <dbReference type="Rhea" id="RHEA:13977"/>
        <dbReference type="ChEBI" id="CHEBI:15361"/>
        <dbReference type="ChEBI" id="CHEBI:28938"/>
        <dbReference type="ChEBI" id="CHEBI:35247"/>
        <dbReference type="EC" id="4.3.1.18"/>
    </reaction>
</comment>
<dbReference type="Pfam" id="PF00291">
    <property type="entry name" value="PALP"/>
    <property type="match status" value="1"/>
</dbReference>
<evidence type="ECO:0000256" key="2">
    <source>
        <dbReference type="ARBA" id="ARBA00022898"/>
    </source>
</evidence>
<name>A0ABQ4T2G0_METOR</name>
<reference evidence="7" key="2">
    <citation type="submission" date="2021-08" db="EMBL/GenBank/DDBJ databases">
        <authorList>
            <person name="Tani A."/>
            <person name="Ola A."/>
            <person name="Ogura Y."/>
            <person name="Katsura K."/>
            <person name="Hayashi T."/>
        </authorList>
    </citation>
    <scope>NUCLEOTIDE SEQUENCE</scope>
    <source>
        <strain evidence="7">NBRC 15689</strain>
    </source>
</reference>
<dbReference type="PANTHER" id="PTHR48078">
    <property type="entry name" value="THREONINE DEHYDRATASE, MITOCHONDRIAL-RELATED"/>
    <property type="match status" value="1"/>
</dbReference>
<comment type="caution">
    <text evidence="7">The sequence shown here is derived from an EMBL/GenBank/DDBJ whole genome shotgun (WGS) entry which is preliminary data.</text>
</comment>